<feature type="coiled-coil region" evidence="1">
    <location>
        <begin position="135"/>
        <end position="162"/>
    </location>
</feature>
<sequence>MNETSIKYEQLINQTEFTPELCQQLQQALKQTMNMNQSKQDELNLSQLNDNQMVESVIQQNYDHTVQSLKDKDNTIKQLENHLKLSDSQHLNIQIEYQQLLEHINSLLDEDNLAGSQIDKIKFIKQKMQLQKTTIEQQTQVIAHLQTKLKKYLARNIELEIKMETQQQFFNSLSEVQ</sequence>
<protein>
    <submittedName>
        <fullName evidence="3">Hypothetical_protein</fullName>
    </submittedName>
</protein>
<dbReference type="EMBL" id="CAXDID020000082">
    <property type="protein sequence ID" value="CAL6019253.1"/>
    <property type="molecule type" value="Genomic_DNA"/>
</dbReference>
<accession>A0AA86NX88</accession>
<dbReference type="EMBL" id="CATOUU010000367">
    <property type="protein sequence ID" value="CAI9926359.1"/>
    <property type="molecule type" value="Genomic_DNA"/>
</dbReference>
<keyword evidence="4" id="KW-1185">Reference proteome</keyword>
<reference evidence="3 4" key="2">
    <citation type="submission" date="2024-07" db="EMBL/GenBank/DDBJ databases">
        <authorList>
            <person name="Akdeniz Z."/>
        </authorList>
    </citation>
    <scope>NUCLEOTIDE SEQUENCE [LARGE SCALE GENOMIC DNA]</scope>
</reference>
<evidence type="ECO:0000313" key="2">
    <source>
        <dbReference type="EMBL" id="CAI9926359.1"/>
    </source>
</evidence>
<keyword evidence="1" id="KW-0175">Coiled coil</keyword>
<organism evidence="2">
    <name type="scientific">Hexamita inflata</name>
    <dbReference type="NCBI Taxonomy" id="28002"/>
    <lineage>
        <taxon>Eukaryota</taxon>
        <taxon>Metamonada</taxon>
        <taxon>Diplomonadida</taxon>
        <taxon>Hexamitidae</taxon>
        <taxon>Hexamitinae</taxon>
        <taxon>Hexamita</taxon>
    </lineage>
</organism>
<evidence type="ECO:0000313" key="4">
    <source>
        <dbReference type="Proteomes" id="UP001642409"/>
    </source>
</evidence>
<dbReference type="AlphaFoldDB" id="A0AA86NX88"/>
<name>A0AA86NX88_9EUKA</name>
<comment type="caution">
    <text evidence="2">The sequence shown here is derived from an EMBL/GenBank/DDBJ whole genome shotgun (WGS) entry which is preliminary data.</text>
</comment>
<dbReference type="Proteomes" id="UP001642409">
    <property type="component" value="Unassembled WGS sequence"/>
</dbReference>
<reference evidence="2" key="1">
    <citation type="submission" date="2023-06" db="EMBL/GenBank/DDBJ databases">
        <authorList>
            <person name="Kurt Z."/>
        </authorList>
    </citation>
    <scope>NUCLEOTIDE SEQUENCE</scope>
</reference>
<proteinExistence type="predicted"/>
<gene>
    <name evidence="2" type="ORF">HINF_LOCUS14004</name>
    <name evidence="3" type="ORF">HINF_LOCUS26862</name>
</gene>
<evidence type="ECO:0000313" key="3">
    <source>
        <dbReference type="EMBL" id="CAL6019253.1"/>
    </source>
</evidence>
<evidence type="ECO:0000256" key="1">
    <source>
        <dbReference type="SAM" id="Coils"/>
    </source>
</evidence>